<dbReference type="RefSeq" id="WP_181374654.1">
    <property type="nucleotide sequence ID" value="NZ_KP942676.1"/>
</dbReference>
<reference evidence="1" key="1">
    <citation type="journal article" date="2015" name="Environ. Microbiol.">
        <title>Plasmids from the gut microbiome of cabbage root fly larvae encode SaxA that catalyses the conversion of the plant toxin 2-phenylethyl isothiocyanate.</title>
        <authorList>
            <person name="Welte C.U."/>
            <person name="de Graaf R.M."/>
            <person name="van den Bosch T.J."/>
            <person name="Op den Camp H.J."/>
            <person name="van Dam N.M."/>
            <person name="Jetten M.S."/>
        </authorList>
    </citation>
    <scope>NUCLEOTIDE SEQUENCE</scope>
    <source>
        <plasmid evidence="1">Drgb1</plasmid>
    </source>
</reference>
<dbReference type="InterPro" id="IPR010265">
    <property type="entry name" value="Phage_lambda_TipM"/>
</dbReference>
<protein>
    <submittedName>
        <fullName evidence="1">Phage-related protein</fullName>
    </submittedName>
</protein>
<gene>
    <name evidence="1" type="ORF">pA_00038</name>
</gene>
<reference evidence="1" key="2">
    <citation type="submission" date="2015-03" db="EMBL/GenBank/DDBJ databases">
        <authorList>
            <person name="Welte C."/>
            <person name="de Graaf R."/>
            <person name="van den Bosch T.J.M."/>
            <person name="Op den Camp H."/>
            <person name="van Dam N."/>
            <person name="Jetten M."/>
        </authorList>
    </citation>
    <scope>NUCLEOTIDE SEQUENCE</scope>
    <source>
        <plasmid evidence="1">Drgb1</plasmid>
    </source>
</reference>
<keyword evidence="1" id="KW-0614">Plasmid</keyword>
<dbReference type="EMBL" id="KP942676">
    <property type="protein sequence ID" value="AKG47478.1"/>
    <property type="molecule type" value="Genomic_DNA"/>
</dbReference>
<dbReference type="Pfam" id="PF05939">
    <property type="entry name" value="Phage_min_tail"/>
    <property type="match status" value="1"/>
</dbReference>
<proteinExistence type="predicted"/>
<dbReference type="AlphaFoldDB" id="A0A0K0MPE0"/>
<accession>A0A0K0MPE0</accession>
<sequence>MEKKRFTWHPKFESRKNFKPSVSEQSFDDGYELRISSGFNWRKFEWSVVYEGSRSEVKKIDNFLFEHGGKDSFKWLSPDGDDVLVVCKEYNTSRAEGVTTLSATFRQVFE</sequence>
<organism evidence="1">
    <name type="scientific">Pectobacterium carotovorum</name>
    <name type="common">Erwinia carotovora</name>
    <dbReference type="NCBI Taxonomy" id="554"/>
    <lineage>
        <taxon>Bacteria</taxon>
        <taxon>Pseudomonadati</taxon>
        <taxon>Pseudomonadota</taxon>
        <taxon>Gammaproteobacteria</taxon>
        <taxon>Enterobacterales</taxon>
        <taxon>Pectobacteriaceae</taxon>
        <taxon>Pectobacterium</taxon>
    </lineage>
</organism>
<name>A0A0K0MPE0_PECCA</name>
<geneLocation type="plasmid" evidence="1">
    <name>Drgb1</name>
</geneLocation>
<evidence type="ECO:0000313" key="1">
    <source>
        <dbReference type="EMBL" id="AKG47478.1"/>
    </source>
</evidence>